<accession>A0A117LBQ5</accession>
<evidence type="ECO:0000256" key="1">
    <source>
        <dbReference type="SAM" id="Phobius"/>
    </source>
</evidence>
<dbReference type="PANTHER" id="PTHR12147:SF26">
    <property type="entry name" value="PEPTIDASE M28 DOMAIN-CONTAINING PROTEIN"/>
    <property type="match status" value="1"/>
</dbReference>
<gene>
    <name evidence="3" type="ORF">XD66_0390</name>
</gene>
<organism evidence="3 4">
    <name type="scientific">Thermacetogenium phaeum</name>
    <dbReference type="NCBI Taxonomy" id="85874"/>
    <lineage>
        <taxon>Bacteria</taxon>
        <taxon>Bacillati</taxon>
        <taxon>Bacillota</taxon>
        <taxon>Clostridia</taxon>
        <taxon>Thermoanaerobacterales</taxon>
        <taxon>Thermoanaerobacteraceae</taxon>
        <taxon>Thermacetogenium</taxon>
    </lineage>
</organism>
<dbReference type="GO" id="GO:0006508">
    <property type="term" value="P:proteolysis"/>
    <property type="evidence" value="ECO:0007669"/>
    <property type="project" value="InterPro"/>
</dbReference>
<evidence type="ECO:0000259" key="2">
    <source>
        <dbReference type="Pfam" id="PF04389"/>
    </source>
</evidence>
<dbReference type="InterPro" id="IPR045175">
    <property type="entry name" value="M28_fam"/>
</dbReference>
<dbReference type="Pfam" id="PF04389">
    <property type="entry name" value="Peptidase_M28"/>
    <property type="match status" value="1"/>
</dbReference>
<dbReference type="AlphaFoldDB" id="A0A117LBQ5"/>
<evidence type="ECO:0000313" key="4">
    <source>
        <dbReference type="Proteomes" id="UP000053326"/>
    </source>
</evidence>
<dbReference type="InterPro" id="IPR007484">
    <property type="entry name" value="Peptidase_M28"/>
</dbReference>
<keyword evidence="1" id="KW-0472">Membrane</keyword>
<proteinExistence type="predicted"/>
<feature type="transmembrane region" description="Helical" evidence="1">
    <location>
        <begin position="12"/>
        <end position="32"/>
    </location>
</feature>
<evidence type="ECO:0000313" key="3">
    <source>
        <dbReference type="EMBL" id="KUK36909.1"/>
    </source>
</evidence>
<feature type="domain" description="Peptidase M28" evidence="2">
    <location>
        <begin position="132"/>
        <end position="327"/>
    </location>
</feature>
<dbReference type="SUPFAM" id="SSF53187">
    <property type="entry name" value="Zn-dependent exopeptidases"/>
    <property type="match status" value="1"/>
</dbReference>
<comment type="caution">
    <text evidence="3">The sequence shown here is derived from an EMBL/GenBank/DDBJ whole genome shotgun (WGS) entry which is preliminary data.</text>
</comment>
<reference evidence="4" key="1">
    <citation type="journal article" date="2015" name="MBio">
        <title>Genome-Resolved Metagenomic Analysis Reveals Roles for Candidate Phyla and Other Microbial Community Members in Biogeochemical Transformations in Oil Reservoirs.</title>
        <authorList>
            <person name="Hu P."/>
            <person name="Tom L."/>
            <person name="Singh A."/>
            <person name="Thomas B.C."/>
            <person name="Baker B.J."/>
            <person name="Piceno Y.M."/>
            <person name="Andersen G.L."/>
            <person name="Banfield J.F."/>
        </authorList>
    </citation>
    <scope>NUCLEOTIDE SEQUENCE [LARGE SCALE GENOMIC DNA]</scope>
</reference>
<dbReference type="Proteomes" id="UP000053326">
    <property type="component" value="Unassembled WGS sequence"/>
</dbReference>
<dbReference type="Gene3D" id="3.40.630.10">
    <property type="entry name" value="Zn peptidases"/>
    <property type="match status" value="1"/>
</dbReference>
<keyword evidence="1" id="KW-0812">Transmembrane</keyword>
<protein>
    <submittedName>
        <fullName evidence="3">Peptidase M28</fullName>
    </submittedName>
</protein>
<name>A0A117LBQ5_9THEO</name>
<dbReference type="PANTHER" id="PTHR12147">
    <property type="entry name" value="METALLOPEPTIDASE M28 FAMILY MEMBER"/>
    <property type="match status" value="1"/>
</dbReference>
<sequence>MEGKKFNKRKLLNLVIFLVLGAVLLAAVPRWLTALPGVKESAAGKVAPSGELAFFHVRKLAAPEFQGRAPGSRGADYAERYIASQLRRMGCRPAGEAGTFFQSLRIPCFTLLKRGLRWKPVVRDEEFLLSDNVLAAIGPAEGGSVPQTVIISAHYDHLGAYGTGYFPGANDNASGVAVLLEAARVLTAEEEALPFPVIFAAWTGEEEGMYGSRHFASRFSPERIKAVINLDSLGTGSPVSFLVWTKDRKNRLLPIVEEAAREVGVAVDVRVLSSSSGYTSDHWVFAEDGIPAVTILSPDWLEKNHTFEDIPERVVPSKLENGVRLVVKMVEKLAEKEI</sequence>
<dbReference type="EMBL" id="LGFO01000028">
    <property type="protein sequence ID" value="KUK36909.1"/>
    <property type="molecule type" value="Genomic_DNA"/>
</dbReference>
<dbReference type="GO" id="GO:0008235">
    <property type="term" value="F:metalloexopeptidase activity"/>
    <property type="evidence" value="ECO:0007669"/>
    <property type="project" value="InterPro"/>
</dbReference>
<keyword evidence="1" id="KW-1133">Transmembrane helix</keyword>